<dbReference type="InterPro" id="IPR002316">
    <property type="entry name" value="Pro-tRNA-ligase_IIa"/>
</dbReference>
<dbReference type="Gene3D" id="3.30.110.30">
    <property type="entry name" value="C-terminal domain of ProRS"/>
    <property type="match status" value="1"/>
</dbReference>
<dbReference type="InterPro" id="IPR004154">
    <property type="entry name" value="Anticodon-bd"/>
</dbReference>
<evidence type="ECO:0000313" key="11">
    <source>
        <dbReference type="Proteomes" id="UP000774699"/>
    </source>
</evidence>
<dbReference type="Gene3D" id="3.40.50.800">
    <property type="entry name" value="Anticodon-binding domain"/>
    <property type="match status" value="1"/>
</dbReference>
<comment type="catalytic activity">
    <reaction evidence="6 8">
        <text>tRNA(Pro) + L-proline + ATP = L-prolyl-tRNA(Pro) + AMP + diphosphate</text>
        <dbReference type="Rhea" id="RHEA:14305"/>
        <dbReference type="Rhea" id="RHEA-COMP:9700"/>
        <dbReference type="Rhea" id="RHEA-COMP:9702"/>
        <dbReference type="ChEBI" id="CHEBI:30616"/>
        <dbReference type="ChEBI" id="CHEBI:33019"/>
        <dbReference type="ChEBI" id="CHEBI:60039"/>
        <dbReference type="ChEBI" id="CHEBI:78442"/>
        <dbReference type="ChEBI" id="CHEBI:78532"/>
        <dbReference type="ChEBI" id="CHEBI:456215"/>
        <dbReference type="EC" id="6.1.1.15"/>
    </reaction>
</comment>
<dbReference type="GO" id="GO:0006433">
    <property type="term" value="P:prolyl-tRNA aminoacylation"/>
    <property type="evidence" value="ECO:0007669"/>
    <property type="project" value="UniProtKB-UniRule"/>
</dbReference>
<evidence type="ECO:0000259" key="9">
    <source>
        <dbReference type="PROSITE" id="PS50862"/>
    </source>
</evidence>
<dbReference type="CDD" id="cd00778">
    <property type="entry name" value="ProRS_core_arch_euk"/>
    <property type="match status" value="1"/>
</dbReference>
<dbReference type="GO" id="GO:0005524">
    <property type="term" value="F:ATP binding"/>
    <property type="evidence" value="ECO:0007669"/>
    <property type="project" value="UniProtKB-UniRule"/>
</dbReference>
<dbReference type="Pfam" id="PF00587">
    <property type="entry name" value="tRNA-synt_2b"/>
    <property type="match status" value="1"/>
</dbReference>
<dbReference type="InterPro" id="IPR036621">
    <property type="entry name" value="Anticodon-bd_dom_sf"/>
</dbReference>
<keyword evidence="4 8" id="KW-0648">Protein biosynthesis</keyword>
<sequence>MPAEKAPKLVGITVKKSEDMSEWYNQVVLKSELADYAPIHGFMVIRPLGMMMWEQIQHYFDARIKSLGVQNAYFPLLIPESFFKKEQEHAEGFAPEVAWIAQDENAESEERLAIRPTSETMMYDMYSKWIRSHRDLPLKINQWCNVVRWEIKATKLFLRTREFLWQEGHCVYSTHEEEREDTLRFLKEYQRVAHELLAIPVIMGWKTKGERFAGANDTFTIEGFMPDGKALQMGTSHDLGQNFSRAFQIKFSGEDEKDHLAWQNSWGISTRLIGAVIMTHGDDKGLVIPPHLAKNKVVIVPIIFDASREQVMKAAAALEKQLHEYNALVDARDNYSAGWKFNEWEMKGIPLRIELGPRDVGNNQCVLVRRDTGQKKIVPLHEIKKVVDEELSAMHHAMFAKQEKWVKDSLVTVSTMKEFESALAQRKLIRALFCGQVDCEKALKEKTTATSRCIPLDEKPHKGGACIHCNQPAEWYTLFAKAY</sequence>
<dbReference type="Pfam" id="PF09180">
    <property type="entry name" value="ProRS-C_1"/>
    <property type="match status" value="1"/>
</dbReference>
<keyword evidence="5 8" id="KW-0030">Aminoacyl-tRNA synthetase</keyword>
<evidence type="ECO:0000313" key="10">
    <source>
        <dbReference type="EMBL" id="MBM3282320.1"/>
    </source>
</evidence>
<comment type="similarity">
    <text evidence="7 8">Belongs to the class-II aminoacyl-tRNA synthetase family. ProS type 3 subfamily.</text>
</comment>
<dbReference type="NCBIfam" id="TIGR00408">
    <property type="entry name" value="proS_fam_I"/>
    <property type="match status" value="1"/>
</dbReference>
<evidence type="ECO:0000256" key="7">
    <source>
        <dbReference type="ARBA" id="ARBA00060806"/>
    </source>
</evidence>
<name>A0A8T4C8N3_9ARCH</name>
<dbReference type="Pfam" id="PF03129">
    <property type="entry name" value="HGTP_anticodon"/>
    <property type="match status" value="1"/>
</dbReference>
<dbReference type="InterPro" id="IPR017449">
    <property type="entry name" value="Pro-tRNA_synth_II"/>
</dbReference>
<dbReference type="GO" id="GO:0005737">
    <property type="term" value="C:cytoplasm"/>
    <property type="evidence" value="ECO:0007669"/>
    <property type="project" value="UniProtKB-SubCell"/>
</dbReference>
<dbReference type="Gene3D" id="3.30.930.10">
    <property type="entry name" value="Bira Bifunctional Protein, Domain 2"/>
    <property type="match status" value="1"/>
</dbReference>
<reference evidence="10" key="1">
    <citation type="submission" date="2019-03" db="EMBL/GenBank/DDBJ databases">
        <title>Lake Tanganyika Metagenome-Assembled Genomes (MAGs).</title>
        <authorList>
            <person name="Tran P."/>
        </authorList>
    </citation>
    <scope>NUCLEOTIDE SEQUENCE</scope>
    <source>
        <strain evidence="10">M_DeepCast_50m_m2_156</strain>
    </source>
</reference>
<dbReference type="CDD" id="cd00862">
    <property type="entry name" value="ProRS_anticodon_zinc"/>
    <property type="match status" value="1"/>
</dbReference>
<evidence type="ECO:0000256" key="2">
    <source>
        <dbReference type="ARBA" id="ARBA00022741"/>
    </source>
</evidence>
<dbReference type="SUPFAM" id="SSF55681">
    <property type="entry name" value="Class II aaRS and biotin synthetases"/>
    <property type="match status" value="1"/>
</dbReference>
<dbReference type="InterPro" id="IPR002314">
    <property type="entry name" value="aa-tRNA-synt_IIb"/>
</dbReference>
<proteinExistence type="inferred from homology"/>
<protein>
    <recommendedName>
        <fullName evidence="8">Proline--tRNA ligase</fullName>
        <ecNumber evidence="8">6.1.1.15</ecNumber>
    </recommendedName>
    <alternativeName>
        <fullName evidence="8">Prolyl-tRNA synthetase</fullName>
        <shortName evidence="8">ProRS</shortName>
    </alternativeName>
</protein>
<evidence type="ECO:0000256" key="3">
    <source>
        <dbReference type="ARBA" id="ARBA00022840"/>
    </source>
</evidence>
<dbReference type="EC" id="6.1.1.15" evidence="8"/>
<evidence type="ECO:0000256" key="8">
    <source>
        <dbReference type="HAMAP-Rule" id="MF_01571"/>
    </source>
</evidence>
<dbReference type="InterPro" id="IPR045864">
    <property type="entry name" value="aa-tRNA-synth_II/BPL/LPL"/>
</dbReference>
<dbReference type="PANTHER" id="PTHR43382">
    <property type="entry name" value="PROLYL-TRNA SYNTHETASE"/>
    <property type="match status" value="1"/>
</dbReference>
<evidence type="ECO:0000256" key="6">
    <source>
        <dbReference type="ARBA" id="ARBA00047671"/>
    </source>
</evidence>
<comment type="caution">
    <text evidence="10">The sequence shown here is derived from an EMBL/GenBank/DDBJ whole genome shotgun (WGS) entry which is preliminary data.</text>
</comment>
<dbReference type="GO" id="GO:0004827">
    <property type="term" value="F:proline-tRNA ligase activity"/>
    <property type="evidence" value="ECO:0007669"/>
    <property type="project" value="UniProtKB-UniRule"/>
</dbReference>
<dbReference type="InterPro" id="IPR033721">
    <property type="entry name" value="ProRS_core_arch_euk"/>
</dbReference>
<dbReference type="InterPro" id="IPR004499">
    <property type="entry name" value="Pro-tRNA-ligase_IIa_arc-type"/>
</dbReference>
<dbReference type="FunFam" id="3.40.50.800:FF:000005">
    <property type="entry name" value="bifunctional glutamate/proline--tRNA ligase"/>
    <property type="match status" value="1"/>
</dbReference>
<keyword evidence="2 8" id="KW-0547">Nucleotide-binding</keyword>
<keyword evidence="1 8" id="KW-0436">Ligase</keyword>
<dbReference type="PANTHER" id="PTHR43382:SF2">
    <property type="entry name" value="BIFUNCTIONAL GLUTAMATE_PROLINE--TRNA LIGASE"/>
    <property type="match status" value="1"/>
</dbReference>
<dbReference type="SUPFAM" id="SSF52954">
    <property type="entry name" value="Class II aaRS ABD-related"/>
    <property type="match status" value="1"/>
</dbReference>
<comment type="subunit">
    <text evidence="8">Homodimer.</text>
</comment>
<dbReference type="PROSITE" id="PS50862">
    <property type="entry name" value="AA_TRNA_LIGASE_II"/>
    <property type="match status" value="1"/>
</dbReference>
<keyword evidence="3 8" id="KW-0067">ATP-binding</keyword>
<dbReference type="AlphaFoldDB" id="A0A8T4C8N3"/>
<dbReference type="EMBL" id="VGJJ01000023">
    <property type="protein sequence ID" value="MBM3282320.1"/>
    <property type="molecule type" value="Genomic_DNA"/>
</dbReference>
<comment type="subcellular location">
    <subcellularLocation>
        <location evidence="8">Cytoplasm</location>
    </subcellularLocation>
</comment>
<dbReference type="PRINTS" id="PR01046">
    <property type="entry name" value="TRNASYNTHPRO"/>
</dbReference>
<feature type="domain" description="Aminoacyl-transfer RNA synthetases class-II family profile" evidence="9">
    <location>
        <begin position="49"/>
        <end position="289"/>
    </location>
</feature>
<organism evidence="10 11">
    <name type="scientific">Candidatus Iainarchaeum sp</name>
    <dbReference type="NCBI Taxonomy" id="3101447"/>
    <lineage>
        <taxon>Archaea</taxon>
        <taxon>Candidatus Iainarchaeota</taxon>
        <taxon>Candidatus Iainarchaeia</taxon>
        <taxon>Candidatus Iainarchaeales</taxon>
        <taxon>Candidatus Iainarchaeaceae</taxon>
        <taxon>Candidatus Iainarchaeum</taxon>
    </lineage>
</organism>
<gene>
    <name evidence="8" type="primary">proS</name>
    <name evidence="10" type="ORF">FJY86_03195</name>
</gene>
<dbReference type="SMART" id="SM00946">
    <property type="entry name" value="ProRS-C_1"/>
    <property type="match status" value="1"/>
</dbReference>
<dbReference type="InterPro" id="IPR016061">
    <property type="entry name" value="Pro-tRNA_ligase_II_C"/>
</dbReference>
<evidence type="ECO:0000256" key="5">
    <source>
        <dbReference type="ARBA" id="ARBA00023146"/>
    </source>
</evidence>
<dbReference type="SUPFAM" id="SSF64586">
    <property type="entry name" value="C-terminal domain of ProRS"/>
    <property type="match status" value="1"/>
</dbReference>
<evidence type="ECO:0000256" key="4">
    <source>
        <dbReference type="ARBA" id="ARBA00022917"/>
    </source>
</evidence>
<dbReference type="HAMAP" id="MF_01571">
    <property type="entry name" value="Pro_tRNA_synth_type3"/>
    <property type="match status" value="1"/>
</dbReference>
<comment type="function">
    <text evidence="8">Catalyzes the attachment of proline to tRNA(Pro) in a two-step reaction: proline is first activated by ATP to form Pro-AMP and then transferred to the acceptor end of tRNA(Pro).</text>
</comment>
<keyword evidence="8" id="KW-0963">Cytoplasm</keyword>
<accession>A0A8T4C8N3</accession>
<dbReference type="Proteomes" id="UP000774699">
    <property type="component" value="Unassembled WGS sequence"/>
</dbReference>
<evidence type="ECO:0000256" key="1">
    <source>
        <dbReference type="ARBA" id="ARBA00022598"/>
    </source>
</evidence>
<comment type="domain">
    <text evidence="8">Consists of three domains: the N-terminal catalytic domain, the anticodon-binding domain and the C-terminal extension.</text>
</comment>
<dbReference type="FunFam" id="3.30.930.10:FF:000037">
    <property type="entry name" value="Proline--tRNA ligase"/>
    <property type="match status" value="1"/>
</dbReference>
<dbReference type="GO" id="GO:0017101">
    <property type="term" value="C:aminoacyl-tRNA synthetase multienzyme complex"/>
    <property type="evidence" value="ECO:0007669"/>
    <property type="project" value="TreeGrafter"/>
</dbReference>
<dbReference type="InterPro" id="IPR006195">
    <property type="entry name" value="aa-tRNA-synth_II"/>
</dbReference>